<evidence type="ECO:0000313" key="3">
    <source>
        <dbReference type="Proteomes" id="UP000011518"/>
    </source>
</evidence>
<accession>L9KSQ4</accession>
<feature type="region of interest" description="Disordered" evidence="1">
    <location>
        <begin position="1"/>
        <end position="155"/>
    </location>
</feature>
<evidence type="ECO:0000313" key="2">
    <source>
        <dbReference type="EMBL" id="ELW65718.1"/>
    </source>
</evidence>
<dbReference type="AlphaFoldDB" id="L9KSQ4"/>
<protein>
    <submittedName>
        <fullName evidence="2">Uncharacterized protein</fullName>
    </submittedName>
</protein>
<dbReference type="Proteomes" id="UP000011518">
    <property type="component" value="Unassembled WGS sequence"/>
</dbReference>
<dbReference type="EMBL" id="KB320678">
    <property type="protein sequence ID" value="ELW65718.1"/>
    <property type="molecule type" value="Genomic_DNA"/>
</dbReference>
<proteinExistence type="predicted"/>
<sequence>MDERRPPSRGAGYFGNPGNPFSFRGSAFASRMVREGAAEEGDVGPALPPRGPRRPAQARSAAQRNRLHSRRPPPPSPMRKPRAPRSAAAAGTREAGLDASAIYRRLRTQRSAPPPKPCSGHRVLPPKLVATLDWGGGEADRLAPPPRFSSRSRCSSCCQMNPGMGTCNPPLHPQPHTSRSENWEGGQQAGRGSWRWVRGSGKARTHLQTDSPSRLWTSGSRRRYPSEFALALNTSP</sequence>
<feature type="compositionally biased region" description="Polar residues" evidence="1">
    <location>
        <begin position="206"/>
        <end position="219"/>
    </location>
</feature>
<name>L9KSQ4_TUPCH</name>
<dbReference type="InParanoid" id="L9KSQ4"/>
<evidence type="ECO:0000256" key="1">
    <source>
        <dbReference type="SAM" id="MobiDB-lite"/>
    </source>
</evidence>
<feature type="compositionally biased region" description="Low complexity" evidence="1">
    <location>
        <begin position="190"/>
        <end position="200"/>
    </location>
</feature>
<reference evidence="3" key="1">
    <citation type="submission" date="2012-07" db="EMBL/GenBank/DDBJ databases">
        <title>Genome of the Chinese tree shrew, a rising model animal genetically related to primates.</title>
        <authorList>
            <person name="Zhang G."/>
            <person name="Fan Y."/>
            <person name="Yao Y."/>
            <person name="Huang Z."/>
        </authorList>
    </citation>
    <scope>NUCLEOTIDE SEQUENCE [LARGE SCALE GENOMIC DNA]</scope>
</reference>
<keyword evidence="3" id="KW-1185">Reference proteome</keyword>
<organism evidence="2 3">
    <name type="scientific">Tupaia chinensis</name>
    <name type="common">Chinese tree shrew</name>
    <name type="synonym">Tupaia belangeri chinensis</name>
    <dbReference type="NCBI Taxonomy" id="246437"/>
    <lineage>
        <taxon>Eukaryota</taxon>
        <taxon>Metazoa</taxon>
        <taxon>Chordata</taxon>
        <taxon>Craniata</taxon>
        <taxon>Vertebrata</taxon>
        <taxon>Euteleostomi</taxon>
        <taxon>Mammalia</taxon>
        <taxon>Eutheria</taxon>
        <taxon>Euarchontoglires</taxon>
        <taxon>Scandentia</taxon>
        <taxon>Tupaiidae</taxon>
        <taxon>Tupaia</taxon>
    </lineage>
</organism>
<feature type="compositionally biased region" description="Low complexity" evidence="1">
    <location>
        <begin position="54"/>
        <end position="64"/>
    </location>
</feature>
<feature type="region of interest" description="Disordered" evidence="1">
    <location>
        <begin position="169"/>
        <end position="219"/>
    </location>
</feature>
<reference evidence="3" key="2">
    <citation type="journal article" date="2013" name="Nat. Commun.">
        <title>Genome of the Chinese tree shrew.</title>
        <authorList>
            <person name="Fan Y."/>
            <person name="Huang Z.Y."/>
            <person name="Cao C.C."/>
            <person name="Chen C.S."/>
            <person name="Chen Y.X."/>
            <person name="Fan D.D."/>
            <person name="He J."/>
            <person name="Hou H.L."/>
            <person name="Hu L."/>
            <person name="Hu X.T."/>
            <person name="Jiang X.T."/>
            <person name="Lai R."/>
            <person name="Lang Y.S."/>
            <person name="Liang B."/>
            <person name="Liao S.G."/>
            <person name="Mu D."/>
            <person name="Ma Y.Y."/>
            <person name="Niu Y.Y."/>
            <person name="Sun X.Q."/>
            <person name="Xia J.Q."/>
            <person name="Xiao J."/>
            <person name="Xiong Z.Q."/>
            <person name="Xu L."/>
            <person name="Yang L."/>
            <person name="Zhang Y."/>
            <person name="Zhao W."/>
            <person name="Zhao X.D."/>
            <person name="Zheng Y.T."/>
            <person name="Zhou J.M."/>
            <person name="Zhu Y.B."/>
            <person name="Zhang G.J."/>
            <person name="Wang J."/>
            <person name="Yao Y.G."/>
        </authorList>
    </citation>
    <scope>NUCLEOTIDE SEQUENCE [LARGE SCALE GENOMIC DNA]</scope>
</reference>
<gene>
    <name evidence="2" type="ORF">TREES_T100005335</name>
</gene>